<dbReference type="InterPro" id="IPR027417">
    <property type="entry name" value="P-loop_NTPase"/>
</dbReference>
<dbReference type="Proteomes" id="UP000217199">
    <property type="component" value="Unassembled WGS sequence"/>
</dbReference>
<comment type="caution">
    <text evidence="6">The sequence shown here is derived from an EMBL/GenBank/DDBJ whole genome shotgun (WGS) entry which is preliminary data.</text>
</comment>
<evidence type="ECO:0000256" key="2">
    <source>
        <dbReference type="ARBA" id="ARBA00022741"/>
    </source>
</evidence>
<dbReference type="AlphaFoldDB" id="A0A286UP76"/>
<dbReference type="PANTHER" id="PTHR12169:SF6">
    <property type="entry name" value="AFG1-LIKE ATPASE"/>
    <property type="match status" value="1"/>
</dbReference>
<dbReference type="InterPro" id="IPR002885">
    <property type="entry name" value="PPR_rpt"/>
</dbReference>
<feature type="region of interest" description="Disordered" evidence="5">
    <location>
        <begin position="1"/>
        <end position="43"/>
    </location>
</feature>
<feature type="region of interest" description="Disordered" evidence="5">
    <location>
        <begin position="77"/>
        <end position="100"/>
    </location>
</feature>
<name>A0A286UP76_9AGAM</name>
<dbReference type="STRING" id="2282107.A0A286UP76"/>
<dbReference type="PANTHER" id="PTHR12169">
    <property type="entry name" value="ATPASE N2B"/>
    <property type="match status" value="1"/>
</dbReference>
<dbReference type="GO" id="GO:0005524">
    <property type="term" value="F:ATP binding"/>
    <property type="evidence" value="ECO:0007669"/>
    <property type="project" value="UniProtKB-KW"/>
</dbReference>
<accession>A0A286UP76</accession>
<evidence type="ECO:0000256" key="4">
    <source>
        <dbReference type="PROSITE-ProRule" id="PRU00708"/>
    </source>
</evidence>
<dbReference type="NCBIfam" id="NF040713">
    <property type="entry name" value="ZapE"/>
    <property type="match status" value="1"/>
</dbReference>
<evidence type="ECO:0000313" key="7">
    <source>
        <dbReference type="Proteomes" id="UP000217199"/>
    </source>
</evidence>
<dbReference type="InterPro" id="IPR005654">
    <property type="entry name" value="ATPase_AFG1-like"/>
</dbReference>
<dbReference type="Pfam" id="PF03969">
    <property type="entry name" value="AFG1_ATPase"/>
    <property type="match status" value="1"/>
</dbReference>
<dbReference type="InterPro" id="IPR011990">
    <property type="entry name" value="TPR-like_helical_dom_sf"/>
</dbReference>
<dbReference type="Gene3D" id="3.40.50.300">
    <property type="entry name" value="P-loop containing nucleotide triphosphate hydrolases"/>
    <property type="match status" value="1"/>
</dbReference>
<feature type="repeat" description="PPR" evidence="4">
    <location>
        <begin position="676"/>
        <end position="710"/>
    </location>
</feature>
<dbReference type="Gene3D" id="1.25.40.10">
    <property type="entry name" value="Tetratricopeptide repeat domain"/>
    <property type="match status" value="2"/>
</dbReference>
<dbReference type="InParanoid" id="A0A286UP76"/>
<keyword evidence="2" id="KW-0547">Nucleotide-binding</keyword>
<protein>
    <submittedName>
        <fullName evidence="6">AFG1-like ATPase</fullName>
    </submittedName>
</protein>
<evidence type="ECO:0000256" key="1">
    <source>
        <dbReference type="ARBA" id="ARBA00010322"/>
    </source>
</evidence>
<feature type="compositionally biased region" description="Polar residues" evidence="5">
    <location>
        <begin position="1"/>
        <end position="25"/>
    </location>
</feature>
<dbReference type="GO" id="GO:0006515">
    <property type="term" value="P:protein quality control for misfolded or incompletely synthesized proteins"/>
    <property type="evidence" value="ECO:0007669"/>
    <property type="project" value="TreeGrafter"/>
</dbReference>
<evidence type="ECO:0000256" key="3">
    <source>
        <dbReference type="ARBA" id="ARBA00022840"/>
    </source>
</evidence>
<dbReference type="SUPFAM" id="SSF52540">
    <property type="entry name" value="P-loop containing nucleoside triphosphate hydrolases"/>
    <property type="match status" value="1"/>
</dbReference>
<sequence>MASRTSSRLLKVQQQATRLQASSSRPRSHYIRSCPESQAGAARQYNSRYGLRRKYSTEPSSQSNSGASFNEAANAVVHGSRPLGPGTSTIQRQAHPTPRSRYKELVASGALRPDEYQEQIIDILQSLHDKLINYEQISIAEPKQTSSSSLLSRLFSRSPVSTVSEDINLNDGPNVPHGLYLYGDVGTGKSMLMDLFYDTLPPNQVRRRRVHFHAFMVDVHKRVHQAKLALGLEGGDPIEPVARELAKEASVVCFDEFQVTDIVDAMILRRLLETMRNYGVVFVMTSNRHPDELYKNGIQRSSFIPCIELLKSKFEVINLDSGTDYRRIPRALSHVYYDPLTDENREEVNKLFVALAGGRSNISHDRHLKIWGRTLHIPESGPGEEGQGAVAKFTFDELCGHPLSAADYIEVTRTFRTVFVTDVPKMDLGQKDKARRFITFIDACYESKTKLFVSSEVPIFQVFSDENVGNGSISDHQRSVMDDLGLSDSSVGTSSMFTGEEEIFAFARCCSRLVQMGSKEWAETSGSLEQTSYSPIHHRYTFCFTMLNSRVLASRWSKNVPFLREAVRFAHNTVDVASGSDLPQLPRLNNKKLFSDNTKRAQFTRRPREKNENDYSEMASSTFTPRRERIRYKEKLSNERVIRPAVQSSRVRELMDSGDFDTAVKLLTESKPDTLNVPVYNTVIHGFMKAGKRKEAYRIFIDMKRRGIEPTINTYLALLLGMSKIEDWKKNPAHLEKCHTIYAEYLERRQKFIGYDKSEDGRTGINDPLVFYVKILGDAGLFQKVFDVFYGLEESGAAAPDSKVYSAFFKALAARKSIDESNGLTLSEQNAADARLIWRRLEKDAEDNGVHVDAIVLSQVISLLTRGRQSDHQLALEIIRKYCGLAEPGEVAEEPRIKLSGILCTNILAFCNKTGRHRLCLNFNQQMDGLLKEDDPDMINYRTNEKLAALGGLAALSALDESKQAVDAIKDLINESVIRYQKVQIAPKTYALALAVCWKCNDWESACEIFDLATGLQIEKFSDDGVITTGVEQCEKTPEEIPRNLYLIAWTHLARTALATGQNKHMQQFLRAASYVGVRLEMNSTLARGIHTDYYKYQFSHAIVGMWKSLKHGSKESREWNDNFVNKARKILTDNRGHNKSWRIPEGEHKILGSEKYLSKVSQSIEDEMYSRRNV</sequence>
<reference evidence="6 7" key="1">
    <citation type="journal article" date="2017" name="Mol. Ecol.">
        <title>Comparative and population genomic landscape of Phellinus noxius: A hypervariable fungus causing root rot in trees.</title>
        <authorList>
            <person name="Chung C.L."/>
            <person name="Lee T.J."/>
            <person name="Akiba M."/>
            <person name="Lee H.H."/>
            <person name="Kuo T.H."/>
            <person name="Liu D."/>
            <person name="Ke H.M."/>
            <person name="Yokoi T."/>
            <person name="Roa M.B."/>
            <person name="Lu M.J."/>
            <person name="Chang Y.Y."/>
            <person name="Ann P.J."/>
            <person name="Tsai J.N."/>
            <person name="Chen C.Y."/>
            <person name="Tzean S.S."/>
            <person name="Ota Y."/>
            <person name="Hattori T."/>
            <person name="Sahashi N."/>
            <person name="Liou R.F."/>
            <person name="Kikuchi T."/>
            <person name="Tsai I.J."/>
        </authorList>
    </citation>
    <scope>NUCLEOTIDE SEQUENCE [LARGE SCALE GENOMIC DNA]</scope>
    <source>
        <strain evidence="6 7">FFPRI411160</strain>
    </source>
</reference>
<proteinExistence type="inferred from homology"/>
<dbReference type="OrthoDB" id="548867at2759"/>
<dbReference type="NCBIfam" id="TIGR00756">
    <property type="entry name" value="PPR"/>
    <property type="match status" value="1"/>
</dbReference>
<dbReference type="Pfam" id="PF13041">
    <property type="entry name" value="PPR_2"/>
    <property type="match status" value="1"/>
</dbReference>
<dbReference type="PROSITE" id="PS51375">
    <property type="entry name" value="PPR"/>
    <property type="match status" value="1"/>
</dbReference>
<evidence type="ECO:0000313" key="6">
    <source>
        <dbReference type="EMBL" id="PAV21314.1"/>
    </source>
</evidence>
<dbReference type="GO" id="GO:0016887">
    <property type="term" value="F:ATP hydrolysis activity"/>
    <property type="evidence" value="ECO:0007669"/>
    <property type="project" value="InterPro"/>
</dbReference>
<keyword evidence="7" id="KW-1185">Reference proteome</keyword>
<dbReference type="GO" id="GO:0005739">
    <property type="term" value="C:mitochondrion"/>
    <property type="evidence" value="ECO:0007669"/>
    <property type="project" value="TreeGrafter"/>
</dbReference>
<organism evidence="6 7">
    <name type="scientific">Pyrrhoderma noxium</name>
    <dbReference type="NCBI Taxonomy" id="2282107"/>
    <lineage>
        <taxon>Eukaryota</taxon>
        <taxon>Fungi</taxon>
        <taxon>Dikarya</taxon>
        <taxon>Basidiomycota</taxon>
        <taxon>Agaricomycotina</taxon>
        <taxon>Agaricomycetes</taxon>
        <taxon>Hymenochaetales</taxon>
        <taxon>Hymenochaetaceae</taxon>
        <taxon>Pyrrhoderma</taxon>
    </lineage>
</organism>
<dbReference type="EMBL" id="NBII01000003">
    <property type="protein sequence ID" value="PAV21314.1"/>
    <property type="molecule type" value="Genomic_DNA"/>
</dbReference>
<feature type="region of interest" description="Disordered" evidence="5">
    <location>
        <begin position="599"/>
        <end position="620"/>
    </location>
</feature>
<comment type="similarity">
    <text evidence="1">Belongs to the AFG1 ATPase family.</text>
</comment>
<keyword evidence="3" id="KW-0067">ATP-binding</keyword>
<evidence type="ECO:0000256" key="5">
    <source>
        <dbReference type="SAM" id="MobiDB-lite"/>
    </source>
</evidence>
<gene>
    <name evidence="6" type="ORF">PNOK_0394100</name>
</gene>